<evidence type="ECO:0000259" key="1">
    <source>
        <dbReference type="Pfam" id="PF08005"/>
    </source>
</evidence>
<accession>A0ABD0PW25</accession>
<sequence>CGSAEYTAKIELKRQGVVLGTNLSNNTFPVWFEYPVQIEPDTFYTASVVLDGNELSYFGQEGDLPVSVFFR</sequence>
<feature type="domain" description="PHR" evidence="1">
    <location>
        <begin position="11"/>
        <end position="67"/>
    </location>
</feature>
<comment type="caution">
    <text evidence="2">The sequence shown here is derived from an EMBL/GenBank/DDBJ whole genome shotgun (WGS) entry which is preliminary data.</text>
</comment>
<evidence type="ECO:0000313" key="3">
    <source>
        <dbReference type="Proteomes" id="UP001529510"/>
    </source>
</evidence>
<dbReference type="EMBL" id="JAMKFB020000013">
    <property type="protein sequence ID" value="KAL0178229.1"/>
    <property type="molecule type" value="Genomic_DNA"/>
</dbReference>
<dbReference type="Gene3D" id="2.60.120.820">
    <property type="entry name" value="PHR domain"/>
    <property type="match status" value="1"/>
</dbReference>
<reference evidence="2 3" key="1">
    <citation type="submission" date="2024-05" db="EMBL/GenBank/DDBJ databases">
        <title>Genome sequencing and assembly of Indian major carp, Cirrhinus mrigala (Hamilton, 1822).</title>
        <authorList>
            <person name="Mohindra V."/>
            <person name="Chowdhury L.M."/>
            <person name="Lal K."/>
            <person name="Jena J.K."/>
        </authorList>
    </citation>
    <scope>NUCLEOTIDE SEQUENCE [LARGE SCALE GENOMIC DNA]</scope>
    <source>
        <strain evidence="2">CM1030</strain>
        <tissue evidence="2">Blood</tissue>
    </source>
</reference>
<dbReference type="PANTHER" id="PTHR45774:SF2">
    <property type="entry name" value="BTB_POZ DOMAIN-CONTAINING PROTEIN 3"/>
    <property type="match status" value="1"/>
</dbReference>
<name>A0ABD0PW25_CIRMR</name>
<dbReference type="Pfam" id="PF08005">
    <property type="entry name" value="PHR"/>
    <property type="match status" value="1"/>
</dbReference>
<dbReference type="Proteomes" id="UP001529510">
    <property type="component" value="Unassembled WGS sequence"/>
</dbReference>
<proteinExistence type="predicted"/>
<gene>
    <name evidence="2" type="ORF">M9458_027123</name>
</gene>
<protein>
    <recommendedName>
        <fullName evidence="1">PHR domain-containing protein</fullName>
    </recommendedName>
</protein>
<dbReference type="InterPro" id="IPR012983">
    <property type="entry name" value="PHR"/>
</dbReference>
<dbReference type="PANTHER" id="PTHR45774">
    <property type="entry name" value="BTB/POZ DOMAIN-CONTAINING"/>
    <property type="match status" value="1"/>
</dbReference>
<organism evidence="2 3">
    <name type="scientific">Cirrhinus mrigala</name>
    <name type="common">Mrigala</name>
    <dbReference type="NCBI Taxonomy" id="683832"/>
    <lineage>
        <taxon>Eukaryota</taxon>
        <taxon>Metazoa</taxon>
        <taxon>Chordata</taxon>
        <taxon>Craniata</taxon>
        <taxon>Vertebrata</taxon>
        <taxon>Euteleostomi</taxon>
        <taxon>Actinopterygii</taxon>
        <taxon>Neopterygii</taxon>
        <taxon>Teleostei</taxon>
        <taxon>Ostariophysi</taxon>
        <taxon>Cypriniformes</taxon>
        <taxon>Cyprinidae</taxon>
        <taxon>Labeoninae</taxon>
        <taxon>Labeonini</taxon>
        <taxon>Cirrhinus</taxon>
    </lineage>
</organism>
<feature type="non-terminal residue" evidence="2">
    <location>
        <position position="1"/>
    </location>
</feature>
<evidence type="ECO:0000313" key="2">
    <source>
        <dbReference type="EMBL" id="KAL0178229.1"/>
    </source>
</evidence>
<dbReference type="AlphaFoldDB" id="A0ABD0PW25"/>
<feature type="non-terminal residue" evidence="2">
    <location>
        <position position="71"/>
    </location>
</feature>
<dbReference type="InterPro" id="IPR038648">
    <property type="entry name" value="PHR_sf"/>
</dbReference>
<keyword evidence="3" id="KW-1185">Reference proteome</keyword>